<evidence type="ECO:0000313" key="2">
    <source>
        <dbReference type="EMBL" id="CAG7832201.1"/>
    </source>
</evidence>
<proteinExistence type="predicted"/>
<feature type="region of interest" description="Disordered" evidence="1">
    <location>
        <begin position="17"/>
        <end position="38"/>
    </location>
</feature>
<evidence type="ECO:0000313" key="3">
    <source>
        <dbReference type="Proteomes" id="UP000708208"/>
    </source>
</evidence>
<feature type="non-terminal residue" evidence="2">
    <location>
        <position position="1"/>
    </location>
</feature>
<evidence type="ECO:0000256" key="1">
    <source>
        <dbReference type="SAM" id="MobiDB-lite"/>
    </source>
</evidence>
<accession>A0A8J2Q3P5</accession>
<dbReference type="OrthoDB" id="10072614at2759"/>
<keyword evidence="3" id="KW-1185">Reference proteome</keyword>
<reference evidence="2" key="1">
    <citation type="submission" date="2021-06" db="EMBL/GenBank/DDBJ databases">
        <authorList>
            <person name="Hodson N. C."/>
            <person name="Mongue J. A."/>
            <person name="Jaron S. K."/>
        </authorList>
    </citation>
    <scope>NUCLEOTIDE SEQUENCE</scope>
</reference>
<gene>
    <name evidence="2" type="ORF">AFUS01_LOCUS41898</name>
</gene>
<feature type="compositionally biased region" description="Basic and acidic residues" evidence="1">
    <location>
        <begin position="21"/>
        <end position="32"/>
    </location>
</feature>
<dbReference type="EMBL" id="CAJVCH010563934">
    <property type="protein sequence ID" value="CAG7832201.1"/>
    <property type="molecule type" value="Genomic_DNA"/>
</dbReference>
<dbReference type="Proteomes" id="UP000708208">
    <property type="component" value="Unassembled WGS sequence"/>
</dbReference>
<organism evidence="2 3">
    <name type="scientific">Allacma fusca</name>
    <dbReference type="NCBI Taxonomy" id="39272"/>
    <lineage>
        <taxon>Eukaryota</taxon>
        <taxon>Metazoa</taxon>
        <taxon>Ecdysozoa</taxon>
        <taxon>Arthropoda</taxon>
        <taxon>Hexapoda</taxon>
        <taxon>Collembola</taxon>
        <taxon>Symphypleona</taxon>
        <taxon>Sminthuridae</taxon>
        <taxon>Allacma</taxon>
    </lineage>
</organism>
<protein>
    <submittedName>
        <fullName evidence="2">Uncharacterized protein</fullName>
    </submittedName>
</protein>
<comment type="caution">
    <text evidence="2">The sequence shown here is derived from an EMBL/GenBank/DDBJ whole genome shotgun (WGS) entry which is preliminary data.</text>
</comment>
<dbReference type="AlphaFoldDB" id="A0A8J2Q3P5"/>
<name>A0A8J2Q3P5_9HEXA</name>
<sequence length="38" mass="4329">LDAKTPNEGDYTIIQLYKNHGSKERQENEGRRPAISAK</sequence>